<evidence type="ECO:0000256" key="6">
    <source>
        <dbReference type="ARBA" id="ARBA00023204"/>
    </source>
</evidence>
<keyword evidence="2 8" id="KW-0963">Cytoplasm</keyword>
<feature type="active site" description="Nucleophile; methyl group acceptor" evidence="8">
    <location>
        <position position="142"/>
    </location>
</feature>
<dbReference type="CDD" id="cd06445">
    <property type="entry name" value="ATase"/>
    <property type="match status" value="1"/>
</dbReference>
<evidence type="ECO:0000256" key="7">
    <source>
        <dbReference type="ARBA" id="ARBA00049348"/>
    </source>
</evidence>
<dbReference type="PANTHER" id="PTHR10815">
    <property type="entry name" value="METHYLATED-DNA--PROTEIN-CYSTEINE METHYLTRANSFERASE"/>
    <property type="match status" value="1"/>
</dbReference>
<dbReference type="PANTHER" id="PTHR10815:SF13">
    <property type="entry name" value="METHYLATED-DNA--PROTEIN-CYSTEINE METHYLTRANSFERASE"/>
    <property type="match status" value="1"/>
</dbReference>
<dbReference type="SUPFAM" id="SSF53155">
    <property type="entry name" value="Methylated DNA-protein cysteine methyltransferase domain"/>
    <property type="match status" value="1"/>
</dbReference>
<dbReference type="Proteomes" id="UP001079657">
    <property type="component" value="Unassembled WGS sequence"/>
</dbReference>
<dbReference type="InterPro" id="IPR036388">
    <property type="entry name" value="WH-like_DNA-bd_sf"/>
</dbReference>
<comment type="miscellaneous">
    <text evidence="8">This enzyme catalyzes only one turnover and therefore is not strictly catalytic. According to one definition, an enzyme is a biocatalyst that acts repeatedly and over many reaction cycles.</text>
</comment>
<dbReference type="InterPro" id="IPR014048">
    <property type="entry name" value="MethylDNA_cys_MeTrfase_DNA-bd"/>
</dbReference>
<dbReference type="Gene3D" id="1.10.10.10">
    <property type="entry name" value="Winged helix-like DNA-binding domain superfamily/Winged helix DNA-binding domain"/>
    <property type="match status" value="1"/>
</dbReference>
<dbReference type="EC" id="2.1.1.63" evidence="8"/>
<reference evidence="11" key="1">
    <citation type="submission" date="2022-12" db="EMBL/GenBank/DDBJ databases">
        <authorList>
            <person name="Wang J."/>
        </authorList>
    </citation>
    <scope>NUCLEOTIDE SEQUENCE</scope>
    <source>
        <strain evidence="11">HY-42-06</strain>
    </source>
</reference>
<keyword evidence="12" id="KW-1185">Reference proteome</keyword>
<comment type="similarity">
    <text evidence="8">Belongs to the MGMT family.</text>
</comment>
<comment type="catalytic activity">
    <reaction evidence="7 8">
        <text>a 6-O-methyl-2'-deoxyguanosine in DNA + L-cysteinyl-[protein] = S-methyl-L-cysteinyl-[protein] + a 2'-deoxyguanosine in DNA</text>
        <dbReference type="Rhea" id="RHEA:24000"/>
        <dbReference type="Rhea" id="RHEA-COMP:10131"/>
        <dbReference type="Rhea" id="RHEA-COMP:10132"/>
        <dbReference type="Rhea" id="RHEA-COMP:11367"/>
        <dbReference type="Rhea" id="RHEA-COMP:11368"/>
        <dbReference type="ChEBI" id="CHEBI:29950"/>
        <dbReference type="ChEBI" id="CHEBI:82612"/>
        <dbReference type="ChEBI" id="CHEBI:85445"/>
        <dbReference type="ChEBI" id="CHEBI:85448"/>
        <dbReference type="EC" id="2.1.1.63"/>
    </reaction>
</comment>
<keyword evidence="5 8" id="KW-0227">DNA damage</keyword>
<feature type="domain" description="Methylguanine DNA methyltransferase ribonuclease-like" evidence="10">
    <location>
        <begin position="14"/>
        <end position="86"/>
    </location>
</feature>
<evidence type="ECO:0000256" key="8">
    <source>
        <dbReference type="HAMAP-Rule" id="MF_00772"/>
    </source>
</evidence>
<comment type="function">
    <text evidence="8">Involved in the cellular defense against the biological effects of O6-methylguanine (O6-MeG) and O4-methylthymine (O4-MeT) in DNA. Repairs the methylated nucleobase in DNA by stoichiometrically transferring the methyl group to a cysteine residue in the enzyme. This is a suicide reaction: the enzyme is irreversibly inactivated.</text>
</comment>
<evidence type="ECO:0000313" key="12">
    <source>
        <dbReference type="Proteomes" id="UP001079657"/>
    </source>
</evidence>
<name>A0ABT4CM74_9CLOT</name>
<dbReference type="EMBL" id="JAPQES010000001">
    <property type="protein sequence ID" value="MCY6369196.1"/>
    <property type="molecule type" value="Genomic_DNA"/>
</dbReference>
<gene>
    <name evidence="11" type="ORF">OXH55_00880</name>
</gene>
<dbReference type="SUPFAM" id="SSF46767">
    <property type="entry name" value="Methylated DNA-protein cysteine methyltransferase, C-terminal domain"/>
    <property type="match status" value="1"/>
</dbReference>
<comment type="caution">
    <text evidence="11">The sequence shown here is derived from an EMBL/GenBank/DDBJ whole genome shotgun (WGS) entry which is preliminary data.</text>
</comment>
<dbReference type="Gene3D" id="3.30.160.70">
    <property type="entry name" value="Methylated DNA-protein cysteine methyltransferase domain"/>
    <property type="match status" value="1"/>
</dbReference>
<protein>
    <recommendedName>
        <fullName evidence="8">Methylated-DNA--protein-cysteine methyltransferase</fullName>
        <ecNumber evidence="8">2.1.1.63</ecNumber>
    </recommendedName>
    <alternativeName>
        <fullName evidence="8">6-O-methylguanine-DNA methyltransferase</fullName>
        <shortName evidence="8">MGMT</shortName>
    </alternativeName>
    <alternativeName>
        <fullName evidence="8">O-6-methylguanine-DNA-alkyltransferase</fullName>
    </alternativeName>
</protein>
<sequence length="173" mass="19448">MFDMNMMAKIKERVVYKNIDSPVGTITLIASDKALKALLWKTQRKLCEKAFESLELVSEHPIINKTERQLEEYFCGKRIKFDIPLSADGTEFQKQAWEILKNIPYGEVITYGEQAKKMGDIKKARAVGLANSMNPISIIVPCHRVIGKNGKLTGFAGGLDIKSFLLDLEKNIG</sequence>
<dbReference type="InterPro" id="IPR001497">
    <property type="entry name" value="MethylDNA_cys_MeTrfase_AS"/>
</dbReference>
<evidence type="ECO:0000259" key="9">
    <source>
        <dbReference type="Pfam" id="PF01035"/>
    </source>
</evidence>
<keyword evidence="6 8" id="KW-0234">DNA repair</keyword>
<dbReference type="InterPro" id="IPR023546">
    <property type="entry name" value="MGMT"/>
</dbReference>
<dbReference type="NCBIfam" id="TIGR00589">
    <property type="entry name" value="ogt"/>
    <property type="match status" value="1"/>
</dbReference>
<dbReference type="RefSeq" id="WP_268047515.1">
    <property type="nucleotide sequence ID" value="NZ_JAPQES010000001.1"/>
</dbReference>
<evidence type="ECO:0000259" key="10">
    <source>
        <dbReference type="Pfam" id="PF02870"/>
    </source>
</evidence>
<dbReference type="Pfam" id="PF02870">
    <property type="entry name" value="Methyltransf_1N"/>
    <property type="match status" value="1"/>
</dbReference>
<evidence type="ECO:0000256" key="5">
    <source>
        <dbReference type="ARBA" id="ARBA00022763"/>
    </source>
</evidence>
<comment type="catalytic activity">
    <reaction evidence="1 8">
        <text>a 4-O-methyl-thymidine in DNA + L-cysteinyl-[protein] = a thymidine in DNA + S-methyl-L-cysteinyl-[protein]</text>
        <dbReference type="Rhea" id="RHEA:53428"/>
        <dbReference type="Rhea" id="RHEA-COMP:10131"/>
        <dbReference type="Rhea" id="RHEA-COMP:10132"/>
        <dbReference type="Rhea" id="RHEA-COMP:13555"/>
        <dbReference type="Rhea" id="RHEA-COMP:13556"/>
        <dbReference type="ChEBI" id="CHEBI:29950"/>
        <dbReference type="ChEBI" id="CHEBI:82612"/>
        <dbReference type="ChEBI" id="CHEBI:137386"/>
        <dbReference type="ChEBI" id="CHEBI:137387"/>
        <dbReference type="EC" id="2.1.1.63"/>
    </reaction>
</comment>
<dbReference type="InterPro" id="IPR036631">
    <property type="entry name" value="MGMT_N_sf"/>
</dbReference>
<evidence type="ECO:0000313" key="11">
    <source>
        <dbReference type="EMBL" id="MCY6369196.1"/>
    </source>
</evidence>
<dbReference type="Pfam" id="PF01035">
    <property type="entry name" value="DNA_binding_1"/>
    <property type="match status" value="1"/>
</dbReference>
<feature type="domain" description="Methylated-DNA-[protein]-cysteine S-methyltransferase DNA binding" evidence="9">
    <location>
        <begin position="91"/>
        <end position="170"/>
    </location>
</feature>
<evidence type="ECO:0000256" key="4">
    <source>
        <dbReference type="ARBA" id="ARBA00022679"/>
    </source>
</evidence>
<evidence type="ECO:0000256" key="1">
    <source>
        <dbReference type="ARBA" id="ARBA00001286"/>
    </source>
</evidence>
<organism evidence="11 12">
    <name type="scientific">Clostridium ganghwense</name>
    <dbReference type="NCBI Taxonomy" id="312089"/>
    <lineage>
        <taxon>Bacteria</taxon>
        <taxon>Bacillati</taxon>
        <taxon>Bacillota</taxon>
        <taxon>Clostridia</taxon>
        <taxon>Eubacteriales</taxon>
        <taxon>Clostridiaceae</taxon>
        <taxon>Clostridium</taxon>
    </lineage>
</organism>
<dbReference type="HAMAP" id="MF_00772">
    <property type="entry name" value="OGT"/>
    <property type="match status" value="1"/>
</dbReference>
<accession>A0ABT4CM74</accession>
<comment type="subcellular location">
    <subcellularLocation>
        <location evidence="8">Cytoplasm</location>
    </subcellularLocation>
</comment>
<keyword evidence="3 8" id="KW-0489">Methyltransferase</keyword>
<dbReference type="InterPro" id="IPR008332">
    <property type="entry name" value="MethylG_MeTrfase_N"/>
</dbReference>
<evidence type="ECO:0000256" key="3">
    <source>
        <dbReference type="ARBA" id="ARBA00022603"/>
    </source>
</evidence>
<evidence type="ECO:0000256" key="2">
    <source>
        <dbReference type="ARBA" id="ARBA00022490"/>
    </source>
</evidence>
<dbReference type="PROSITE" id="PS00374">
    <property type="entry name" value="MGMT"/>
    <property type="match status" value="1"/>
</dbReference>
<dbReference type="InterPro" id="IPR036217">
    <property type="entry name" value="MethylDNA_cys_MeTrfase_DNAb"/>
</dbReference>
<proteinExistence type="inferred from homology"/>
<keyword evidence="4 8" id="KW-0808">Transferase</keyword>